<feature type="signal peptide" evidence="1">
    <location>
        <begin position="1"/>
        <end position="27"/>
    </location>
</feature>
<dbReference type="EMBL" id="SCEB01215430">
    <property type="protein sequence ID" value="RXM29595.1"/>
    <property type="molecule type" value="Genomic_DNA"/>
</dbReference>
<keyword evidence="2" id="KW-0378">Hydrolase</keyword>
<evidence type="ECO:0000313" key="2">
    <source>
        <dbReference type="EMBL" id="RXM29595.1"/>
    </source>
</evidence>
<organism evidence="2 3">
    <name type="scientific">Acipenser ruthenus</name>
    <name type="common">Sterlet sturgeon</name>
    <dbReference type="NCBI Taxonomy" id="7906"/>
    <lineage>
        <taxon>Eukaryota</taxon>
        <taxon>Metazoa</taxon>
        <taxon>Chordata</taxon>
        <taxon>Craniata</taxon>
        <taxon>Vertebrata</taxon>
        <taxon>Euteleostomi</taxon>
        <taxon>Actinopterygii</taxon>
        <taxon>Chondrostei</taxon>
        <taxon>Acipenseriformes</taxon>
        <taxon>Acipenseridae</taxon>
        <taxon>Acipenser</taxon>
    </lineage>
</organism>
<proteinExistence type="predicted"/>
<evidence type="ECO:0000256" key="1">
    <source>
        <dbReference type="SAM" id="SignalP"/>
    </source>
</evidence>
<name>A0A444U372_ACIRT</name>
<keyword evidence="1" id="KW-0732">Signal</keyword>
<dbReference type="AlphaFoldDB" id="A0A444U372"/>
<sequence length="181" mass="20666">MHAGHGRLRFILTVSRVALFLLQRCFARCLRVLDRVFLAIFTFIVPEGRQPPSRANRVSPAENPLLLLSAVQLARRIQRRRNILFYPVRCTSLLVDTLSSQVSCVEVIQASISRIEEGSLLVNALVKDRLMMSALHFNENASREQAVTQSGEARYKIDFPKFRRGEHTVKKIMVPRKCSFS</sequence>
<dbReference type="Proteomes" id="UP000289886">
    <property type="component" value="Unassembled WGS sequence"/>
</dbReference>
<protein>
    <submittedName>
        <fullName evidence="2">Fatty-acid amide hydrolase 2-A</fullName>
    </submittedName>
</protein>
<dbReference type="GO" id="GO:0016787">
    <property type="term" value="F:hydrolase activity"/>
    <property type="evidence" value="ECO:0007669"/>
    <property type="project" value="UniProtKB-KW"/>
</dbReference>
<keyword evidence="3" id="KW-1185">Reference proteome</keyword>
<feature type="chain" id="PRO_5019350665" evidence="1">
    <location>
        <begin position="28"/>
        <end position="181"/>
    </location>
</feature>
<comment type="caution">
    <text evidence="2">The sequence shown here is derived from an EMBL/GenBank/DDBJ whole genome shotgun (WGS) entry which is preliminary data.</text>
</comment>
<gene>
    <name evidence="2" type="ORF">EOD39_18939</name>
</gene>
<accession>A0A444U372</accession>
<reference evidence="2 3" key="1">
    <citation type="submission" date="2019-01" db="EMBL/GenBank/DDBJ databases">
        <title>Draft Genome and Complete Hox-Cluster Characterization of the Sterlet Sturgeon (Acipenser ruthenus).</title>
        <authorList>
            <person name="Wei Q."/>
        </authorList>
    </citation>
    <scope>NUCLEOTIDE SEQUENCE [LARGE SCALE GENOMIC DNA]</scope>
    <source>
        <strain evidence="2">WHYD16114868_AA</strain>
        <tissue evidence="2">Blood</tissue>
    </source>
</reference>
<evidence type="ECO:0000313" key="3">
    <source>
        <dbReference type="Proteomes" id="UP000289886"/>
    </source>
</evidence>